<organism evidence="1 2">
    <name type="scientific">Paxillus rubicundulus Ve08.2h10</name>
    <dbReference type="NCBI Taxonomy" id="930991"/>
    <lineage>
        <taxon>Eukaryota</taxon>
        <taxon>Fungi</taxon>
        <taxon>Dikarya</taxon>
        <taxon>Basidiomycota</taxon>
        <taxon>Agaricomycotina</taxon>
        <taxon>Agaricomycetes</taxon>
        <taxon>Agaricomycetidae</taxon>
        <taxon>Boletales</taxon>
        <taxon>Paxilineae</taxon>
        <taxon>Paxillaceae</taxon>
        <taxon>Paxillus</taxon>
    </lineage>
</organism>
<evidence type="ECO:0000313" key="1">
    <source>
        <dbReference type="EMBL" id="KIK75183.1"/>
    </source>
</evidence>
<reference evidence="2" key="2">
    <citation type="submission" date="2015-01" db="EMBL/GenBank/DDBJ databases">
        <title>Evolutionary Origins and Diversification of the Mycorrhizal Mutualists.</title>
        <authorList>
            <consortium name="DOE Joint Genome Institute"/>
            <consortium name="Mycorrhizal Genomics Consortium"/>
            <person name="Kohler A."/>
            <person name="Kuo A."/>
            <person name="Nagy L.G."/>
            <person name="Floudas D."/>
            <person name="Copeland A."/>
            <person name="Barry K.W."/>
            <person name="Cichocki N."/>
            <person name="Veneault-Fourrey C."/>
            <person name="LaButti K."/>
            <person name="Lindquist E.A."/>
            <person name="Lipzen A."/>
            <person name="Lundell T."/>
            <person name="Morin E."/>
            <person name="Murat C."/>
            <person name="Riley R."/>
            <person name="Ohm R."/>
            <person name="Sun H."/>
            <person name="Tunlid A."/>
            <person name="Henrissat B."/>
            <person name="Grigoriev I.V."/>
            <person name="Hibbett D.S."/>
            <person name="Martin F."/>
        </authorList>
    </citation>
    <scope>NUCLEOTIDE SEQUENCE [LARGE SCALE GENOMIC DNA]</scope>
    <source>
        <strain evidence="2">Ve08.2h10</strain>
    </source>
</reference>
<evidence type="ECO:0000313" key="2">
    <source>
        <dbReference type="Proteomes" id="UP000054538"/>
    </source>
</evidence>
<proteinExistence type="predicted"/>
<dbReference type="Proteomes" id="UP000054538">
    <property type="component" value="Unassembled WGS sequence"/>
</dbReference>
<gene>
    <name evidence="1" type="ORF">PAXRUDRAFT_835764</name>
</gene>
<reference evidence="1 2" key="1">
    <citation type="submission" date="2014-04" db="EMBL/GenBank/DDBJ databases">
        <authorList>
            <consortium name="DOE Joint Genome Institute"/>
            <person name="Kuo A."/>
            <person name="Kohler A."/>
            <person name="Jargeat P."/>
            <person name="Nagy L.G."/>
            <person name="Floudas D."/>
            <person name="Copeland A."/>
            <person name="Barry K.W."/>
            <person name="Cichocki N."/>
            <person name="Veneault-Fourrey C."/>
            <person name="LaButti K."/>
            <person name="Lindquist E.A."/>
            <person name="Lipzen A."/>
            <person name="Lundell T."/>
            <person name="Morin E."/>
            <person name="Murat C."/>
            <person name="Sun H."/>
            <person name="Tunlid A."/>
            <person name="Henrissat B."/>
            <person name="Grigoriev I.V."/>
            <person name="Hibbett D.S."/>
            <person name="Martin F."/>
            <person name="Nordberg H.P."/>
            <person name="Cantor M.N."/>
            <person name="Hua S.X."/>
        </authorList>
    </citation>
    <scope>NUCLEOTIDE SEQUENCE [LARGE SCALE GENOMIC DNA]</scope>
    <source>
        <strain evidence="1 2">Ve08.2h10</strain>
    </source>
</reference>
<feature type="non-terminal residue" evidence="1">
    <location>
        <position position="59"/>
    </location>
</feature>
<dbReference type="HOGENOM" id="CLU_2967346_0_0_1"/>
<keyword evidence="2" id="KW-1185">Reference proteome</keyword>
<accession>A0A0D0CJ14</accession>
<dbReference type="AlphaFoldDB" id="A0A0D0CJ14"/>
<dbReference type="EMBL" id="KN828284">
    <property type="protein sequence ID" value="KIK75183.1"/>
    <property type="molecule type" value="Genomic_DNA"/>
</dbReference>
<protein>
    <submittedName>
        <fullName evidence="1">Uncharacterized protein</fullName>
    </submittedName>
</protein>
<name>A0A0D0CJ14_9AGAM</name>
<sequence length="59" mass="6910">MPKRRMKKSPDDNLGFGFSPILSHEGVPTAQRRQLFHFTRNYSMTLRCACLTLAWMRPL</sequence>
<dbReference type="InParanoid" id="A0A0D0CJ14"/>